<dbReference type="AlphaFoldDB" id="A0AAN1KQB8"/>
<feature type="domain" description="N-acetyltransferase" evidence="1">
    <location>
        <begin position="3"/>
        <end position="155"/>
    </location>
</feature>
<dbReference type="CDD" id="cd04301">
    <property type="entry name" value="NAT_SF"/>
    <property type="match status" value="1"/>
</dbReference>
<dbReference type="Gene3D" id="3.40.630.30">
    <property type="match status" value="1"/>
</dbReference>
<gene>
    <name evidence="2" type="ORF">BSZ05_21505</name>
</gene>
<dbReference type="GO" id="GO:0016747">
    <property type="term" value="F:acyltransferase activity, transferring groups other than amino-acyl groups"/>
    <property type="evidence" value="ECO:0007669"/>
    <property type="project" value="InterPro"/>
</dbReference>
<dbReference type="Proteomes" id="UP000197092">
    <property type="component" value="Chromosome 2"/>
</dbReference>
<sequence length="157" mass="17550">MHFTIRKARASDALAISQLIIPLTKKYVCPDCDESVHNVLLGSMSPERIEGYMASNYSYVVAVSESNEVIGVGGVRDNTHLYHLFVHDEYQGKGLSRQLWENVKGVALQNGNKGRFTVNSALSAENVYLKFGFKRIDGVRREKGMVDIPMVIDVTEK</sequence>
<accession>A0AAN1KQB8</accession>
<organism evidence="2 3">
    <name type="scientific">Vibrio mediterranei</name>
    <dbReference type="NCBI Taxonomy" id="689"/>
    <lineage>
        <taxon>Bacteria</taxon>
        <taxon>Pseudomonadati</taxon>
        <taxon>Pseudomonadota</taxon>
        <taxon>Gammaproteobacteria</taxon>
        <taxon>Vibrionales</taxon>
        <taxon>Vibrionaceae</taxon>
        <taxon>Vibrio</taxon>
    </lineage>
</organism>
<dbReference type="PANTHER" id="PTHR43451">
    <property type="entry name" value="ACETYLTRANSFERASE (GNAT) FAMILY PROTEIN"/>
    <property type="match status" value="1"/>
</dbReference>
<dbReference type="InterPro" id="IPR052564">
    <property type="entry name" value="N-acetyltrans/Recomb-assoc"/>
</dbReference>
<proteinExistence type="predicted"/>
<dbReference type="KEGG" id="vsh:BSZ05_21505"/>
<evidence type="ECO:0000313" key="3">
    <source>
        <dbReference type="Proteomes" id="UP000197092"/>
    </source>
</evidence>
<dbReference type="SUPFAM" id="SSF55729">
    <property type="entry name" value="Acyl-CoA N-acyltransferases (Nat)"/>
    <property type="match status" value="1"/>
</dbReference>
<reference evidence="3" key="1">
    <citation type="submission" date="2016-12" db="EMBL/GenBank/DDBJ databases">
        <title>Comparative genomic analysis reveals the diversity, evolution, and environmental adaptation strategies of the genus Vibrio.</title>
        <authorList>
            <person name="Lin H."/>
            <person name="Wang X."/>
            <person name="Zhang X.-H."/>
        </authorList>
    </citation>
    <scope>NUCLEOTIDE SEQUENCE [LARGE SCALE GENOMIC DNA]</scope>
    <source>
        <strain evidence="3">QT6D1</strain>
    </source>
</reference>
<evidence type="ECO:0000259" key="1">
    <source>
        <dbReference type="PROSITE" id="PS51186"/>
    </source>
</evidence>
<protein>
    <submittedName>
        <fullName evidence="2">GNAT family N-acetyltransferase</fullName>
    </submittedName>
</protein>
<dbReference type="Pfam" id="PF13673">
    <property type="entry name" value="Acetyltransf_10"/>
    <property type="match status" value="1"/>
</dbReference>
<dbReference type="InterPro" id="IPR016181">
    <property type="entry name" value="Acyl_CoA_acyltransferase"/>
</dbReference>
<dbReference type="PROSITE" id="PS51186">
    <property type="entry name" value="GNAT"/>
    <property type="match status" value="1"/>
</dbReference>
<dbReference type="EMBL" id="CP018309">
    <property type="protein sequence ID" value="ASI92382.1"/>
    <property type="molecule type" value="Genomic_DNA"/>
</dbReference>
<dbReference type="RefSeq" id="WP_088878335.1">
    <property type="nucleotide sequence ID" value="NZ_CP018309.1"/>
</dbReference>
<dbReference type="PANTHER" id="PTHR43451:SF1">
    <property type="entry name" value="ACETYLTRANSFERASE"/>
    <property type="match status" value="1"/>
</dbReference>
<evidence type="ECO:0000313" key="2">
    <source>
        <dbReference type="EMBL" id="ASI92382.1"/>
    </source>
</evidence>
<name>A0AAN1KQB8_9VIBR</name>
<dbReference type="InterPro" id="IPR000182">
    <property type="entry name" value="GNAT_dom"/>
</dbReference>